<reference evidence="1" key="1">
    <citation type="submission" date="2014-09" db="EMBL/GenBank/DDBJ databases">
        <authorList>
            <person name="Magalhaes I.L.F."/>
            <person name="Oliveira U."/>
            <person name="Santos F.R."/>
            <person name="Vidigal T.H.D.A."/>
            <person name="Brescovit A.D."/>
            <person name="Santos A.J."/>
        </authorList>
    </citation>
    <scope>NUCLEOTIDE SEQUENCE</scope>
    <source>
        <tissue evidence="1">Shoot tissue taken approximately 20 cm above the soil surface</tissue>
    </source>
</reference>
<accession>A0A0A8Z8V5</accession>
<organism evidence="1">
    <name type="scientific">Arundo donax</name>
    <name type="common">Giant reed</name>
    <name type="synonym">Donax arundinaceus</name>
    <dbReference type="NCBI Taxonomy" id="35708"/>
    <lineage>
        <taxon>Eukaryota</taxon>
        <taxon>Viridiplantae</taxon>
        <taxon>Streptophyta</taxon>
        <taxon>Embryophyta</taxon>
        <taxon>Tracheophyta</taxon>
        <taxon>Spermatophyta</taxon>
        <taxon>Magnoliopsida</taxon>
        <taxon>Liliopsida</taxon>
        <taxon>Poales</taxon>
        <taxon>Poaceae</taxon>
        <taxon>PACMAD clade</taxon>
        <taxon>Arundinoideae</taxon>
        <taxon>Arundineae</taxon>
        <taxon>Arundo</taxon>
    </lineage>
</organism>
<dbReference type="EMBL" id="GBRH01264750">
    <property type="protein sequence ID" value="JAD33145.1"/>
    <property type="molecule type" value="Transcribed_RNA"/>
</dbReference>
<sequence>MFWSKLSNQLFPTHSEICILCSLCLSHN</sequence>
<proteinExistence type="predicted"/>
<name>A0A0A8Z8V5_ARUDO</name>
<evidence type="ECO:0000313" key="1">
    <source>
        <dbReference type="EMBL" id="JAD33145.1"/>
    </source>
</evidence>
<reference evidence="1" key="2">
    <citation type="journal article" date="2015" name="Data Brief">
        <title>Shoot transcriptome of the giant reed, Arundo donax.</title>
        <authorList>
            <person name="Barrero R.A."/>
            <person name="Guerrero F.D."/>
            <person name="Moolhuijzen P."/>
            <person name="Goolsby J.A."/>
            <person name="Tidwell J."/>
            <person name="Bellgard S.E."/>
            <person name="Bellgard M.I."/>
        </authorList>
    </citation>
    <scope>NUCLEOTIDE SEQUENCE</scope>
    <source>
        <tissue evidence="1">Shoot tissue taken approximately 20 cm above the soil surface</tissue>
    </source>
</reference>
<dbReference type="AlphaFoldDB" id="A0A0A8Z8V5"/>
<protein>
    <submittedName>
        <fullName evidence="1">Uncharacterized protein</fullName>
    </submittedName>
</protein>